<dbReference type="OrthoDB" id="10025739at2759"/>
<gene>
    <name evidence="9" type="ORF">OXX778_LOCUS6174</name>
</gene>
<dbReference type="AlphaFoldDB" id="A0A813SDL5"/>
<comment type="subcellular location">
    <subcellularLocation>
        <location evidence="2">Cytoplasm</location>
    </subcellularLocation>
    <subcellularLocation>
        <location evidence="1">Nucleus</location>
    </subcellularLocation>
</comment>
<organism evidence="9 10">
    <name type="scientific">Brachionus calyciflorus</name>
    <dbReference type="NCBI Taxonomy" id="104777"/>
    <lineage>
        <taxon>Eukaryota</taxon>
        <taxon>Metazoa</taxon>
        <taxon>Spiralia</taxon>
        <taxon>Gnathifera</taxon>
        <taxon>Rotifera</taxon>
        <taxon>Eurotatoria</taxon>
        <taxon>Monogononta</taxon>
        <taxon>Pseudotrocha</taxon>
        <taxon>Ploima</taxon>
        <taxon>Brachionidae</taxon>
        <taxon>Brachionus</taxon>
    </lineage>
</organism>
<evidence type="ECO:0000256" key="1">
    <source>
        <dbReference type="ARBA" id="ARBA00004123"/>
    </source>
</evidence>
<proteinExistence type="inferred from homology"/>
<dbReference type="GO" id="GO:0005737">
    <property type="term" value="C:cytoplasm"/>
    <property type="evidence" value="ECO:0007669"/>
    <property type="project" value="UniProtKB-SubCell"/>
</dbReference>
<accession>A0A813SDL5</accession>
<protein>
    <recommendedName>
        <fullName evidence="8">L antigen family member 3</fullName>
    </recommendedName>
</protein>
<comment type="function">
    <text evidence="7">Component of the EKC/KEOPS complex that is required for the formation of a threonylcarbamoyl group on adenosine at position 37 (t(6)A37) in tRNAs that read codons beginning with adenine. The complex is probably involved in the transfer of the threonylcarbamoyl moiety of threonylcarbamoyl-AMP (TC-AMP) to the N6 group of A37. LAGE3 functions as a dimerization module for the complex.</text>
</comment>
<evidence type="ECO:0000256" key="3">
    <source>
        <dbReference type="ARBA" id="ARBA00007073"/>
    </source>
</evidence>
<keyword evidence="4" id="KW-0963">Cytoplasm</keyword>
<evidence type="ECO:0000313" key="10">
    <source>
        <dbReference type="Proteomes" id="UP000663879"/>
    </source>
</evidence>
<dbReference type="GO" id="GO:0070525">
    <property type="term" value="P:tRNA threonylcarbamoyladenosine metabolic process"/>
    <property type="evidence" value="ECO:0007669"/>
    <property type="project" value="TreeGrafter"/>
</dbReference>
<dbReference type="FunFam" id="3.30.310.50:FF:000005">
    <property type="entry name" value="L antigen family member 3"/>
    <property type="match status" value="1"/>
</dbReference>
<evidence type="ECO:0000256" key="6">
    <source>
        <dbReference type="ARBA" id="ARBA00023242"/>
    </source>
</evidence>
<evidence type="ECO:0000256" key="7">
    <source>
        <dbReference type="ARBA" id="ARBA00053047"/>
    </source>
</evidence>
<keyword evidence="6" id="KW-0539">Nucleus</keyword>
<dbReference type="Proteomes" id="UP000663879">
    <property type="component" value="Unassembled WGS sequence"/>
</dbReference>
<evidence type="ECO:0000256" key="4">
    <source>
        <dbReference type="ARBA" id="ARBA00022490"/>
    </source>
</evidence>
<dbReference type="PANTHER" id="PTHR31283:SF5">
    <property type="entry name" value="EKC_KEOPS COMPLEX SUBUNIT LAGE3"/>
    <property type="match status" value="1"/>
</dbReference>
<dbReference type="PANTHER" id="PTHR31283">
    <property type="entry name" value="EKC/KEOPS COMPLEX SUBUNIT PCC1 FAMILY MEMBER"/>
    <property type="match status" value="1"/>
</dbReference>
<comment type="caution">
    <text evidence="9">The sequence shown here is derived from an EMBL/GenBank/DDBJ whole genome shotgun (WGS) entry which is preliminary data.</text>
</comment>
<keyword evidence="5" id="KW-0819">tRNA processing</keyword>
<dbReference type="GO" id="GO:0008033">
    <property type="term" value="P:tRNA processing"/>
    <property type="evidence" value="ECO:0007669"/>
    <property type="project" value="UniProtKB-KW"/>
</dbReference>
<evidence type="ECO:0000256" key="2">
    <source>
        <dbReference type="ARBA" id="ARBA00004496"/>
    </source>
</evidence>
<dbReference type="Gene3D" id="3.30.310.50">
    <property type="entry name" value="Alpha-D-phosphohexomutase, C-terminal domain"/>
    <property type="match status" value="1"/>
</dbReference>
<dbReference type="InterPro" id="IPR015419">
    <property type="entry name" value="CTAG/Pcc1"/>
</dbReference>
<keyword evidence="10" id="KW-1185">Reference proteome</keyword>
<dbReference type="GO" id="GO:0000408">
    <property type="term" value="C:EKC/KEOPS complex"/>
    <property type="evidence" value="ECO:0007669"/>
    <property type="project" value="TreeGrafter"/>
</dbReference>
<dbReference type="GO" id="GO:0005634">
    <property type="term" value="C:nucleus"/>
    <property type="evidence" value="ECO:0007669"/>
    <property type="project" value="UniProtKB-SubCell"/>
</dbReference>
<evidence type="ECO:0000313" key="9">
    <source>
        <dbReference type="EMBL" id="CAF0795126.1"/>
    </source>
</evidence>
<dbReference type="Pfam" id="PF09341">
    <property type="entry name" value="Pcc1"/>
    <property type="match status" value="1"/>
</dbReference>
<reference evidence="9" key="1">
    <citation type="submission" date="2021-02" db="EMBL/GenBank/DDBJ databases">
        <authorList>
            <person name="Nowell W R."/>
        </authorList>
    </citation>
    <scope>NUCLEOTIDE SEQUENCE</scope>
    <source>
        <strain evidence="9">Ploen Becks lab</strain>
    </source>
</reference>
<comment type="similarity">
    <text evidence="3">Belongs to the CTAG/PCC1 family.</text>
</comment>
<name>A0A813SDL5_9BILA</name>
<evidence type="ECO:0000256" key="8">
    <source>
        <dbReference type="ARBA" id="ARBA00076355"/>
    </source>
</evidence>
<dbReference type="EMBL" id="CAJNOC010000714">
    <property type="protein sequence ID" value="CAF0795126.1"/>
    <property type="molecule type" value="Genomic_DNA"/>
</dbReference>
<sequence>MNDILNAQLTIPFANEKHAKIVYETLRVDQEPRKNLIQRQLSLQSNLLIINWSAKESRILRVSCQSILEHINSILNTIQAFELD</sequence>
<evidence type="ECO:0000256" key="5">
    <source>
        <dbReference type="ARBA" id="ARBA00022694"/>
    </source>
</evidence>